<dbReference type="AlphaFoldDB" id="A0ABC8K3N3"/>
<sequence length="273" mass="29546">MKGTMFCASQASTATANHDERSINRHNPIIKDGRRSFTAPCSSGDDYIAPYRQLSKITKIPSSPSSSGDGKMVQVDKGRKSTSKSLLKLLSSDNVSLARKSFGCGDVTKSTPPGSTRYLLGTDPVSLSGSSGKDMVVGEEGEPSEARRAVEEKKKTSSGSDQQVVVLRVSIHCQCRGCEGKVKKHLSRMQGQLSLLIMFGFFFINMMSTHIHIIVNGFWIGVTSFNIDFASKKVTVTGDITPLQVLGCLSKVKNAQFWTPPPPSSLPRADPEN</sequence>
<dbReference type="PIRSF" id="PIRSF011221">
    <property type="entry name" value="Chloropl_CC_prd"/>
    <property type="match status" value="1"/>
</dbReference>
<evidence type="ECO:0008006" key="5">
    <source>
        <dbReference type="Google" id="ProtNLM"/>
    </source>
</evidence>
<dbReference type="PANTHER" id="PTHR46119:SF14">
    <property type="entry name" value="PROTEIN SODIUM POTASSIUM ROOT DEFECTIVE 3"/>
    <property type="match status" value="1"/>
</dbReference>
<dbReference type="EMBL" id="CAKOAT010178488">
    <property type="protein sequence ID" value="CAH8353137.1"/>
    <property type="molecule type" value="Genomic_DNA"/>
</dbReference>
<evidence type="ECO:0000313" key="4">
    <source>
        <dbReference type="Proteomes" id="UP001642260"/>
    </source>
</evidence>
<dbReference type="InterPro" id="IPR016578">
    <property type="entry name" value="NAKR2/3"/>
</dbReference>
<feature type="transmembrane region" description="Helical" evidence="2">
    <location>
        <begin position="193"/>
        <end position="215"/>
    </location>
</feature>
<dbReference type="Proteomes" id="UP001642260">
    <property type="component" value="Unassembled WGS sequence"/>
</dbReference>
<reference evidence="3 4" key="1">
    <citation type="submission" date="2022-03" db="EMBL/GenBank/DDBJ databases">
        <authorList>
            <person name="Macdonald S."/>
            <person name="Ahmed S."/>
            <person name="Newling K."/>
        </authorList>
    </citation>
    <scope>NUCLEOTIDE SEQUENCE [LARGE SCALE GENOMIC DNA]</scope>
</reference>
<feature type="region of interest" description="Disordered" evidence="1">
    <location>
        <begin position="58"/>
        <end position="79"/>
    </location>
</feature>
<feature type="region of interest" description="Disordered" evidence="1">
    <location>
        <begin position="113"/>
        <end position="157"/>
    </location>
</feature>
<feature type="compositionally biased region" description="Basic and acidic residues" evidence="1">
    <location>
        <begin position="144"/>
        <end position="155"/>
    </location>
</feature>
<evidence type="ECO:0000256" key="2">
    <source>
        <dbReference type="SAM" id="Phobius"/>
    </source>
</evidence>
<gene>
    <name evidence="3" type="ORF">ERUC_LOCUS18895</name>
</gene>
<protein>
    <recommendedName>
        <fullName evidence="5">HMA domain-containing protein</fullName>
    </recommendedName>
</protein>
<feature type="region of interest" description="Disordered" evidence="1">
    <location>
        <begin position="1"/>
        <end position="26"/>
    </location>
</feature>
<evidence type="ECO:0000256" key="1">
    <source>
        <dbReference type="SAM" id="MobiDB-lite"/>
    </source>
</evidence>
<feature type="compositionally biased region" description="Low complexity" evidence="1">
    <location>
        <begin position="58"/>
        <end position="67"/>
    </location>
</feature>
<keyword evidence="4" id="KW-1185">Reference proteome</keyword>
<feature type="compositionally biased region" description="Basic and acidic residues" evidence="1">
    <location>
        <begin position="17"/>
        <end position="26"/>
    </location>
</feature>
<proteinExistence type="predicted"/>
<keyword evidence="2" id="KW-0472">Membrane</keyword>
<organism evidence="3 4">
    <name type="scientific">Eruca vesicaria subsp. sativa</name>
    <name type="common">Garden rocket</name>
    <name type="synonym">Eruca sativa</name>
    <dbReference type="NCBI Taxonomy" id="29727"/>
    <lineage>
        <taxon>Eukaryota</taxon>
        <taxon>Viridiplantae</taxon>
        <taxon>Streptophyta</taxon>
        <taxon>Embryophyta</taxon>
        <taxon>Tracheophyta</taxon>
        <taxon>Spermatophyta</taxon>
        <taxon>Magnoliopsida</taxon>
        <taxon>eudicotyledons</taxon>
        <taxon>Gunneridae</taxon>
        <taxon>Pentapetalae</taxon>
        <taxon>rosids</taxon>
        <taxon>malvids</taxon>
        <taxon>Brassicales</taxon>
        <taxon>Brassicaceae</taxon>
        <taxon>Brassiceae</taxon>
        <taxon>Eruca</taxon>
    </lineage>
</organism>
<dbReference type="Gene3D" id="3.30.70.100">
    <property type="match status" value="1"/>
</dbReference>
<evidence type="ECO:0000313" key="3">
    <source>
        <dbReference type="EMBL" id="CAH8353137.1"/>
    </source>
</evidence>
<keyword evidence="2" id="KW-1133">Transmembrane helix</keyword>
<dbReference type="PANTHER" id="PTHR46119">
    <property type="entry name" value="OS08G0405700 PROTEIN"/>
    <property type="match status" value="1"/>
</dbReference>
<name>A0ABC8K3N3_ERUVS</name>
<keyword evidence="2" id="KW-0812">Transmembrane</keyword>
<feature type="compositionally biased region" description="Polar residues" evidence="1">
    <location>
        <begin position="7"/>
        <end position="16"/>
    </location>
</feature>
<accession>A0ABC8K3N3</accession>
<dbReference type="InterPro" id="IPR044526">
    <property type="entry name" value="NAKR1-3"/>
</dbReference>
<comment type="caution">
    <text evidence="3">The sequence shown here is derived from an EMBL/GenBank/DDBJ whole genome shotgun (WGS) entry which is preliminary data.</text>
</comment>